<sequence>MQEDLSWMLANILKVPGARHALLVSADGLKRGMTEGLHPDLADRTAAAMSALQSISRSTAGFVGTDGEQQWRQTVVEFDHGWLFLVAAGSGAYLAVSASTDVDMEGITFRMHQLVQSLGEEMTAPPREMADGS</sequence>
<dbReference type="SUPFAM" id="SSF103196">
    <property type="entry name" value="Roadblock/LC7 domain"/>
    <property type="match status" value="1"/>
</dbReference>
<name>A0A1I4DEU0_9ACTN</name>
<dbReference type="Gene3D" id="3.30.450.30">
    <property type="entry name" value="Dynein light chain 2a, cytoplasmic"/>
    <property type="match status" value="1"/>
</dbReference>
<dbReference type="Pfam" id="PF03259">
    <property type="entry name" value="Robl_LC7"/>
    <property type="match status" value="1"/>
</dbReference>
<reference evidence="3" key="1">
    <citation type="submission" date="2016-10" db="EMBL/GenBank/DDBJ databases">
        <authorList>
            <person name="Varghese N."/>
            <person name="Submissions S."/>
        </authorList>
    </citation>
    <scope>NUCLEOTIDE SEQUENCE [LARGE SCALE GENOMIC DNA]</scope>
    <source>
        <strain evidence="3">PL19</strain>
    </source>
</reference>
<evidence type="ECO:0000313" key="3">
    <source>
        <dbReference type="Proteomes" id="UP000198928"/>
    </source>
</evidence>
<proteinExistence type="predicted"/>
<dbReference type="PANTHER" id="PTHR36222">
    <property type="entry name" value="SERINE PROTEASE INHIBITOR RV3364C"/>
    <property type="match status" value="1"/>
</dbReference>
<dbReference type="RefSeq" id="WP_093850318.1">
    <property type="nucleotide sequence ID" value="NZ_FOSG01000010.1"/>
</dbReference>
<gene>
    <name evidence="2" type="ORF">SAMN05192584_11073</name>
</gene>
<dbReference type="OrthoDB" id="4568655at2"/>
<dbReference type="PANTHER" id="PTHR36222:SF1">
    <property type="entry name" value="SERINE PROTEASE INHIBITOR RV3364C"/>
    <property type="match status" value="1"/>
</dbReference>
<dbReference type="Proteomes" id="UP000198928">
    <property type="component" value="Unassembled WGS sequence"/>
</dbReference>
<dbReference type="SMART" id="SM00960">
    <property type="entry name" value="Robl_LC7"/>
    <property type="match status" value="1"/>
</dbReference>
<keyword evidence="3" id="KW-1185">Reference proteome</keyword>
<accession>A0A1I4DEU0</accession>
<dbReference type="InterPro" id="IPR053141">
    <property type="entry name" value="Mycobact_SerProt_Inhib_Rv3364c"/>
</dbReference>
<dbReference type="InterPro" id="IPR004942">
    <property type="entry name" value="Roadblock/LAMTOR2_dom"/>
</dbReference>
<organism evidence="2 3">
    <name type="scientific">Streptomyces pini</name>
    <dbReference type="NCBI Taxonomy" id="1520580"/>
    <lineage>
        <taxon>Bacteria</taxon>
        <taxon>Bacillati</taxon>
        <taxon>Actinomycetota</taxon>
        <taxon>Actinomycetes</taxon>
        <taxon>Kitasatosporales</taxon>
        <taxon>Streptomycetaceae</taxon>
        <taxon>Streptomyces</taxon>
    </lineage>
</organism>
<protein>
    <submittedName>
        <fullName evidence="2">Predicted regulator of Ras-like GTPase activity, Roadblock/LC7/MglB family</fullName>
    </submittedName>
</protein>
<dbReference type="AlphaFoldDB" id="A0A1I4DEU0"/>
<feature type="domain" description="Roadblock/LAMTOR2" evidence="1">
    <location>
        <begin position="6"/>
        <end position="98"/>
    </location>
</feature>
<evidence type="ECO:0000313" key="2">
    <source>
        <dbReference type="EMBL" id="SFK91665.1"/>
    </source>
</evidence>
<evidence type="ECO:0000259" key="1">
    <source>
        <dbReference type="SMART" id="SM00960"/>
    </source>
</evidence>
<dbReference type="EMBL" id="FOSG01000010">
    <property type="protein sequence ID" value="SFK91665.1"/>
    <property type="molecule type" value="Genomic_DNA"/>
</dbReference>